<dbReference type="Pfam" id="PF14240">
    <property type="entry name" value="YHYH"/>
    <property type="match status" value="1"/>
</dbReference>
<name>A0ABT3TCU1_9GAMM</name>
<accession>A0ABT3TCU1</accession>
<dbReference type="Proteomes" id="UP001143362">
    <property type="component" value="Unassembled WGS sequence"/>
</dbReference>
<keyword evidence="4" id="KW-1185">Reference proteome</keyword>
<sequence length="341" mass="36412">MSFFQNNKNPLRWLTAAALLTLLPACGSGDSGGFFGEPEDPQIAVVSSPTEEDGIDITNAILEATSGDCADYEELYVAEVLDLQTAVSFNAFLELTTTTNNCRFSSNNIPNHFFNDASAAFATQVAVIARDLQITRFPTAAVAPTPLSQQSYDAVMLNGVVLDILSAGCYNPSDAMADQDGNTPIGCSINDPWLLDPMSDLTNFGTDMNNAHTQPDGSYHYHGNPNALFDDSPGPNGSPVIGFAADGFPIFGSYFFDIDSGAVRKAISGYTLIPGARPQTAADPGGNYDGTYIDDYEFTDSGDLDSCNGMTVDGQYGYYVTDTYPWVINCFTGTPDSSFAK</sequence>
<dbReference type="RefSeq" id="WP_279243619.1">
    <property type="nucleotide sequence ID" value="NZ_SHNN01000001.1"/>
</dbReference>
<feature type="domain" description="YHYH" evidence="2">
    <location>
        <begin position="133"/>
        <end position="333"/>
    </location>
</feature>
<evidence type="ECO:0000313" key="4">
    <source>
        <dbReference type="Proteomes" id="UP001143362"/>
    </source>
</evidence>
<comment type="caution">
    <text evidence="3">The sequence shown here is derived from an EMBL/GenBank/DDBJ whole genome shotgun (WGS) entry which is preliminary data.</text>
</comment>
<gene>
    <name evidence="3" type="ORF">EYC98_01955</name>
</gene>
<evidence type="ECO:0000313" key="3">
    <source>
        <dbReference type="EMBL" id="MCX2979621.1"/>
    </source>
</evidence>
<dbReference type="InterPro" id="IPR025924">
    <property type="entry name" value="YHYH_dom"/>
</dbReference>
<evidence type="ECO:0000259" key="2">
    <source>
        <dbReference type="Pfam" id="PF14240"/>
    </source>
</evidence>
<reference evidence="3" key="1">
    <citation type="submission" date="2019-02" db="EMBL/GenBank/DDBJ databases">
        <authorList>
            <person name="Li S.-H."/>
        </authorList>
    </citation>
    <scope>NUCLEOTIDE SEQUENCE</scope>
    <source>
        <strain evidence="3">IMCC14734</strain>
    </source>
</reference>
<feature type="signal peptide" evidence="1">
    <location>
        <begin position="1"/>
        <end position="27"/>
    </location>
</feature>
<organism evidence="3 4">
    <name type="scientific">Candidatus Litorirhabdus singularis</name>
    <dbReference type="NCBI Taxonomy" id="2518993"/>
    <lineage>
        <taxon>Bacteria</taxon>
        <taxon>Pseudomonadati</taxon>
        <taxon>Pseudomonadota</taxon>
        <taxon>Gammaproteobacteria</taxon>
        <taxon>Cellvibrionales</taxon>
        <taxon>Halieaceae</taxon>
        <taxon>Candidatus Litorirhabdus</taxon>
    </lineage>
</organism>
<evidence type="ECO:0000256" key="1">
    <source>
        <dbReference type="SAM" id="SignalP"/>
    </source>
</evidence>
<protein>
    <submittedName>
        <fullName evidence="3">YHYH protein</fullName>
    </submittedName>
</protein>
<keyword evidence="1" id="KW-0732">Signal</keyword>
<feature type="chain" id="PRO_5045917208" evidence="1">
    <location>
        <begin position="28"/>
        <end position="341"/>
    </location>
</feature>
<proteinExistence type="predicted"/>
<dbReference type="EMBL" id="SHNN01000001">
    <property type="protein sequence ID" value="MCX2979621.1"/>
    <property type="molecule type" value="Genomic_DNA"/>
</dbReference>